<gene>
    <name evidence="2" type="ORF">EYF80_003180</name>
</gene>
<feature type="compositionally biased region" description="Basic and acidic residues" evidence="1">
    <location>
        <begin position="77"/>
        <end position="95"/>
    </location>
</feature>
<dbReference type="AlphaFoldDB" id="A0A4Z2J8J6"/>
<dbReference type="EMBL" id="SRLO01000015">
    <property type="protein sequence ID" value="TNN86410.1"/>
    <property type="molecule type" value="Genomic_DNA"/>
</dbReference>
<dbReference type="Proteomes" id="UP000314294">
    <property type="component" value="Unassembled WGS sequence"/>
</dbReference>
<reference evidence="2 3" key="1">
    <citation type="submission" date="2019-03" db="EMBL/GenBank/DDBJ databases">
        <title>First draft genome of Liparis tanakae, snailfish: a comprehensive survey of snailfish specific genes.</title>
        <authorList>
            <person name="Kim W."/>
            <person name="Song I."/>
            <person name="Jeong J.-H."/>
            <person name="Kim D."/>
            <person name="Kim S."/>
            <person name="Ryu S."/>
            <person name="Song J.Y."/>
            <person name="Lee S.K."/>
        </authorList>
    </citation>
    <scope>NUCLEOTIDE SEQUENCE [LARGE SCALE GENOMIC DNA]</scope>
    <source>
        <tissue evidence="2">Muscle</tissue>
    </source>
</reference>
<feature type="region of interest" description="Disordered" evidence="1">
    <location>
        <begin position="58"/>
        <end position="95"/>
    </location>
</feature>
<comment type="caution">
    <text evidence="2">The sequence shown here is derived from an EMBL/GenBank/DDBJ whole genome shotgun (WGS) entry which is preliminary data.</text>
</comment>
<evidence type="ECO:0000313" key="2">
    <source>
        <dbReference type="EMBL" id="TNN86410.1"/>
    </source>
</evidence>
<organism evidence="2 3">
    <name type="scientific">Liparis tanakae</name>
    <name type="common">Tanaka's snailfish</name>
    <dbReference type="NCBI Taxonomy" id="230148"/>
    <lineage>
        <taxon>Eukaryota</taxon>
        <taxon>Metazoa</taxon>
        <taxon>Chordata</taxon>
        <taxon>Craniata</taxon>
        <taxon>Vertebrata</taxon>
        <taxon>Euteleostomi</taxon>
        <taxon>Actinopterygii</taxon>
        <taxon>Neopterygii</taxon>
        <taxon>Teleostei</taxon>
        <taxon>Neoteleostei</taxon>
        <taxon>Acanthomorphata</taxon>
        <taxon>Eupercaria</taxon>
        <taxon>Perciformes</taxon>
        <taxon>Cottioidei</taxon>
        <taxon>Cottales</taxon>
        <taxon>Liparidae</taxon>
        <taxon>Liparis</taxon>
    </lineage>
</organism>
<proteinExistence type="predicted"/>
<evidence type="ECO:0000313" key="3">
    <source>
        <dbReference type="Proteomes" id="UP000314294"/>
    </source>
</evidence>
<keyword evidence="3" id="KW-1185">Reference proteome</keyword>
<name>A0A4Z2J8J6_9TELE</name>
<protein>
    <submittedName>
        <fullName evidence="2">Uncharacterized protein</fullName>
    </submittedName>
</protein>
<accession>A0A4Z2J8J6</accession>
<feature type="compositionally biased region" description="Basic and acidic residues" evidence="1">
    <location>
        <begin position="58"/>
        <end position="69"/>
    </location>
</feature>
<sequence length="95" mass="10495">MKMPSTRPKTTALTTLSSGTKTWLQLEQFCVPGGGVMLSSIGTIYSNAKQMLDQVLRCKDPDDSPEPRSDAVLIADSHAETVNAKDERNDNIWQR</sequence>
<evidence type="ECO:0000256" key="1">
    <source>
        <dbReference type="SAM" id="MobiDB-lite"/>
    </source>
</evidence>